<keyword evidence="2 5" id="KW-0238">DNA-binding</keyword>
<accession>A0A6B8RSC3</accession>
<dbReference type="InterPro" id="IPR000792">
    <property type="entry name" value="Tscrpt_reg_LuxR_C"/>
</dbReference>
<proteinExistence type="predicted"/>
<evidence type="ECO:0000259" key="4">
    <source>
        <dbReference type="PROSITE" id="PS50043"/>
    </source>
</evidence>
<feature type="domain" description="HTH luxR-type" evidence="4">
    <location>
        <begin position="118"/>
        <end position="183"/>
    </location>
</feature>
<dbReference type="Gene3D" id="1.10.10.10">
    <property type="entry name" value="Winged helix-like DNA-binding domain superfamily/Winged helix DNA-binding domain"/>
    <property type="match status" value="1"/>
</dbReference>
<dbReference type="PROSITE" id="PS00622">
    <property type="entry name" value="HTH_LUXR_1"/>
    <property type="match status" value="1"/>
</dbReference>
<dbReference type="GO" id="GO:0003677">
    <property type="term" value="F:DNA binding"/>
    <property type="evidence" value="ECO:0007669"/>
    <property type="project" value="UniProtKB-KW"/>
</dbReference>
<dbReference type="CDD" id="cd06170">
    <property type="entry name" value="LuxR_C_like"/>
    <property type="match status" value="1"/>
</dbReference>
<evidence type="ECO:0000313" key="5">
    <source>
        <dbReference type="EMBL" id="QGQ99310.1"/>
    </source>
</evidence>
<evidence type="ECO:0000313" key="6">
    <source>
        <dbReference type="Proteomes" id="UP000426246"/>
    </source>
</evidence>
<dbReference type="KEGG" id="ppsc:EHS13_32830"/>
<dbReference type="InterPro" id="IPR036388">
    <property type="entry name" value="WH-like_DNA-bd_sf"/>
</dbReference>
<dbReference type="RefSeq" id="WP_162463372.1">
    <property type="nucleotide sequence ID" value="NZ_CP034235.1"/>
</dbReference>
<keyword evidence="3" id="KW-0804">Transcription</keyword>
<dbReference type="Pfam" id="PF00196">
    <property type="entry name" value="GerE"/>
    <property type="match status" value="1"/>
</dbReference>
<protein>
    <submittedName>
        <fullName evidence="5">DNA-binding response regulator</fullName>
    </submittedName>
</protein>
<gene>
    <name evidence="5" type="ORF">EHS13_32830</name>
</gene>
<dbReference type="SMART" id="SM00421">
    <property type="entry name" value="HTH_LUXR"/>
    <property type="match status" value="1"/>
</dbReference>
<dbReference type="OrthoDB" id="2567653at2"/>
<dbReference type="GO" id="GO:0006355">
    <property type="term" value="P:regulation of DNA-templated transcription"/>
    <property type="evidence" value="ECO:0007669"/>
    <property type="project" value="InterPro"/>
</dbReference>
<evidence type="ECO:0000256" key="3">
    <source>
        <dbReference type="ARBA" id="ARBA00023163"/>
    </source>
</evidence>
<dbReference type="PANTHER" id="PTHR44688">
    <property type="entry name" value="DNA-BINDING TRANSCRIPTIONAL ACTIVATOR DEVR_DOSR"/>
    <property type="match status" value="1"/>
</dbReference>
<dbReference type="SUPFAM" id="SSF46894">
    <property type="entry name" value="C-terminal effector domain of the bipartite response regulators"/>
    <property type="match status" value="1"/>
</dbReference>
<dbReference type="Proteomes" id="UP000426246">
    <property type="component" value="Chromosome"/>
</dbReference>
<dbReference type="AlphaFoldDB" id="A0A6B8RSC3"/>
<sequence length="185" mass="20745">MNTVTSLTSLKDASTYASAIAKQLQGLIHADTDIAQAKQYFEEAADAFVELHLPLDVARSRLGWAMLDSIQRPVVAVQAMKQCLDIFSQFDDSSYTFFTNSLSGQIQSIEVPQEHPIISNGEKILTNREWEVASQVAKGISNAEIASNLSLSVRTITTHLERIYSKLALRSRSALFRYMFERREN</sequence>
<reference evidence="6" key="1">
    <citation type="submission" date="2018-11" db="EMBL/GenBank/DDBJ databases">
        <title>Complete genome sequence of Paenibacillus sp. ML311-T8.</title>
        <authorList>
            <person name="Nam Y.-D."/>
            <person name="Kang J."/>
            <person name="Chung W.-H."/>
            <person name="Park Y.S."/>
        </authorList>
    </citation>
    <scope>NUCLEOTIDE SEQUENCE [LARGE SCALE GENOMIC DNA]</scope>
    <source>
        <strain evidence="6">ML311-T8</strain>
    </source>
</reference>
<keyword evidence="1" id="KW-0805">Transcription regulation</keyword>
<dbReference type="EMBL" id="CP034235">
    <property type="protein sequence ID" value="QGQ99310.1"/>
    <property type="molecule type" value="Genomic_DNA"/>
</dbReference>
<name>A0A6B8RSC3_9BACL</name>
<dbReference type="InterPro" id="IPR016032">
    <property type="entry name" value="Sig_transdc_resp-reg_C-effctor"/>
</dbReference>
<keyword evidence="6" id="KW-1185">Reference proteome</keyword>
<organism evidence="5 6">
    <name type="scientific">Paenibacillus psychroresistens</name>
    <dbReference type="NCBI Taxonomy" id="1778678"/>
    <lineage>
        <taxon>Bacteria</taxon>
        <taxon>Bacillati</taxon>
        <taxon>Bacillota</taxon>
        <taxon>Bacilli</taxon>
        <taxon>Bacillales</taxon>
        <taxon>Paenibacillaceae</taxon>
        <taxon>Paenibacillus</taxon>
    </lineage>
</organism>
<dbReference type="PRINTS" id="PR00038">
    <property type="entry name" value="HTHLUXR"/>
</dbReference>
<evidence type="ECO:0000256" key="2">
    <source>
        <dbReference type="ARBA" id="ARBA00023125"/>
    </source>
</evidence>
<dbReference type="PROSITE" id="PS50043">
    <property type="entry name" value="HTH_LUXR_2"/>
    <property type="match status" value="1"/>
</dbReference>
<dbReference type="PANTHER" id="PTHR44688:SF16">
    <property type="entry name" value="DNA-BINDING TRANSCRIPTIONAL ACTIVATOR DEVR_DOSR"/>
    <property type="match status" value="1"/>
</dbReference>
<evidence type="ECO:0000256" key="1">
    <source>
        <dbReference type="ARBA" id="ARBA00023015"/>
    </source>
</evidence>